<feature type="compositionally biased region" description="Polar residues" evidence="1">
    <location>
        <begin position="200"/>
        <end position="213"/>
    </location>
</feature>
<gene>
    <name evidence="4" type="ORF">JTE90_016673</name>
</gene>
<dbReference type="SMART" id="SM00950">
    <property type="entry name" value="Piwi"/>
    <property type="match status" value="1"/>
</dbReference>
<dbReference type="SUPFAM" id="SSF101690">
    <property type="entry name" value="PAZ domain"/>
    <property type="match status" value="1"/>
</dbReference>
<dbReference type="InterPro" id="IPR003100">
    <property type="entry name" value="PAZ_dom"/>
</dbReference>
<dbReference type="EMBL" id="JAFNEN010000165">
    <property type="protein sequence ID" value="KAG8191160.1"/>
    <property type="molecule type" value="Genomic_DNA"/>
</dbReference>
<dbReference type="InterPro" id="IPR003165">
    <property type="entry name" value="Piwi"/>
</dbReference>
<dbReference type="GO" id="GO:0034587">
    <property type="term" value="P:piRNA processing"/>
    <property type="evidence" value="ECO:0007669"/>
    <property type="project" value="UniProtKB-ARBA"/>
</dbReference>
<accession>A0AAV6V390</accession>
<dbReference type="PROSITE" id="PS50821">
    <property type="entry name" value="PAZ"/>
    <property type="match status" value="1"/>
</dbReference>
<dbReference type="Gene3D" id="3.30.420.10">
    <property type="entry name" value="Ribonuclease H-like superfamily/Ribonuclease H"/>
    <property type="match status" value="1"/>
</dbReference>
<dbReference type="Proteomes" id="UP000827092">
    <property type="component" value="Unassembled WGS sequence"/>
</dbReference>
<dbReference type="InterPro" id="IPR014811">
    <property type="entry name" value="ArgoL1"/>
</dbReference>
<dbReference type="InterPro" id="IPR032473">
    <property type="entry name" value="Argonaute_Mid_dom"/>
</dbReference>
<dbReference type="Gene3D" id="3.40.50.2300">
    <property type="match status" value="1"/>
</dbReference>
<sequence>MSKKGKGRGRGRGNGIKTDNFIIPGETNGHFTPEPSKLSHFLGNGNSNIDSISPPSVNHQLEDFPKMPSPISGRGRGCGNAIKTDNFIIPGDTNGHFTPEPSKHSHFLGNGNSNLDSISPPPVNLQTDGFPNLPSPTSASKGCQSGRDNGLKIDKFTTENEEISRNSSQLIQLFNSHAKTNTSSYLLFPDSATVIPPPVYQQSGDYTNSQSPISGGRGKKLKNEEPQLGGVETTTLVSSFSSLGLREQSSGKPLTFGQTFEDGYACGGESSSSDFGRGSPESDELVPYDSKWAPRPNFGKAGRPIELVSNYFKLTCNTGNIYHYHMEINSLEYLKKYGKGGKTQKTANEAAKAKVPKLKHQLERNVGKLKCREVFEKLIQMKALREYNPVYDGWRNIFTSKPFPFSSKQSFIVELEVFGKMRKYEVTVQPVKKANGTNVVDLKSMRQNYNDQNELIMAYTSIMNHRDPPCRQINLGRSFFFLSSDSQKPLGEGLEIWFGYNQSIHWTHRGPALVINLAAKAFHKAGPVLEYLNELLHRDIHKRGQGIRQNEIRKIEEQLKGVKITVTHLTYKRKYTIKGLSKVPAENLKLNYDGKDLTVVEYFKTKYTPLHYPHLHCLHMRAANNQTYIPIENCIIVEGQPMLGKLNPALNSKMIKQTAIAPVERFKSIDKNARCVQAESGGKMKSYNILMDLAPRKFLGRVIDPPTLTYVNGNTKRPDIRGVWRIEGQTFFRAAADIQSWILLCFAERCNEGTLRNFADTFVKTGKKLGLNFGRFLGTRKFSSRDPSEKVLREAEQTQASFAIIVLSRFDSYHNYDEIKFIADYKLGFVTQCMEESVLSKFNDQIATNVCLKVNTKLGGVNHVLNQKPKVLSKPVMILGADAVHCPRGSGCPSIAAVVGSMDAFPSRYKVACRVQDNPDGNKLSQEVILDIKNMVKFLINAFYHNTKGKWPEKIIFFRDGVSEGQFEKVRDEEVHEVQMASQEVIGKVVPITFIIVQKRHQTRFRPVNPSDGVGKMGNVPPGTTVDNEITHPNHFDYFLSSHEGIQGTSKPAHYTVLHDDNNFDADELQQLSYHLCFTYGKCNRSISIPAPVQYADLACYRAKKYADFHLQKERECGSFSSNSSSHLPDHVRDAINAMGDYKKNMFFL</sequence>
<feature type="region of interest" description="Disordered" evidence="1">
    <location>
        <begin position="98"/>
        <end position="119"/>
    </location>
</feature>
<evidence type="ECO:0000313" key="5">
    <source>
        <dbReference type="Proteomes" id="UP000827092"/>
    </source>
</evidence>
<dbReference type="Gene3D" id="2.170.260.10">
    <property type="entry name" value="paz domain"/>
    <property type="match status" value="1"/>
</dbReference>
<dbReference type="PROSITE" id="PS50822">
    <property type="entry name" value="PIWI"/>
    <property type="match status" value="1"/>
</dbReference>
<reference evidence="4 5" key="1">
    <citation type="journal article" date="2022" name="Nat. Ecol. Evol.">
        <title>A masculinizing supergene underlies an exaggerated male reproductive morph in a spider.</title>
        <authorList>
            <person name="Hendrickx F."/>
            <person name="De Corte Z."/>
            <person name="Sonet G."/>
            <person name="Van Belleghem S.M."/>
            <person name="Kostlbacher S."/>
            <person name="Vangestel C."/>
        </authorList>
    </citation>
    <scope>NUCLEOTIDE SEQUENCE [LARGE SCALE GENOMIC DNA]</scope>
    <source>
        <strain evidence="4">W744_W776</strain>
    </source>
</reference>
<evidence type="ECO:0000259" key="3">
    <source>
        <dbReference type="PROSITE" id="PS50822"/>
    </source>
</evidence>
<proteinExistence type="predicted"/>
<dbReference type="Pfam" id="PF02170">
    <property type="entry name" value="PAZ"/>
    <property type="match status" value="1"/>
</dbReference>
<dbReference type="AlphaFoldDB" id="A0AAV6V390"/>
<dbReference type="Pfam" id="PF16486">
    <property type="entry name" value="ArgoN"/>
    <property type="match status" value="1"/>
</dbReference>
<dbReference type="InterPro" id="IPR036397">
    <property type="entry name" value="RNaseH_sf"/>
</dbReference>
<feature type="domain" description="Piwi" evidence="3">
    <location>
        <begin position="802"/>
        <end position="1108"/>
    </location>
</feature>
<dbReference type="CDD" id="cd02846">
    <property type="entry name" value="PAZ_argonaute_like"/>
    <property type="match status" value="1"/>
</dbReference>
<dbReference type="SUPFAM" id="SSF53098">
    <property type="entry name" value="Ribonuclease H-like"/>
    <property type="match status" value="1"/>
</dbReference>
<dbReference type="GO" id="GO:0003723">
    <property type="term" value="F:RNA binding"/>
    <property type="evidence" value="ECO:0007669"/>
    <property type="project" value="InterPro"/>
</dbReference>
<feature type="region of interest" description="Disordered" evidence="1">
    <location>
        <begin position="268"/>
        <end position="288"/>
    </location>
</feature>
<evidence type="ECO:0000313" key="4">
    <source>
        <dbReference type="EMBL" id="KAG8191160.1"/>
    </source>
</evidence>
<dbReference type="Pfam" id="PF16487">
    <property type="entry name" value="ArgoMid"/>
    <property type="match status" value="1"/>
</dbReference>
<dbReference type="Pfam" id="PF02171">
    <property type="entry name" value="Piwi"/>
    <property type="match status" value="1"/>
</dbReference>
<comment type="caution">
    <text evidence="4">The sequence shown here is derived from an EMBL/GenBank/DDBJ whole genome shotgun (WGS) entry which is preliminary data.</text>
</comment>
<protein>
    <submittedName>
        <fullName evidence="4">Uncharacterized protein</fullName>
    </submittedName>
</protein>
<dbReference type="InterPro" id="IPR012337">
    <property type="entry name" value="RNaseH-like_sf"/>
</dbReference>
<dbReference type="Pfam" id="PF08699">
    <property type="entry name" value="ArgoL1"/>
    <property type="match status" value="1"/>
</dbReference>
<feature type="compositionally biased region" description="Basic residues" evidence="1">
    <location>
        <begin position="1"/>
        <end position="11"/>
    </location>
</feature>
<evidence type="ECO:0000259" key="2">
    <source>
        <dbReference type="PROSITE" id="PS50821"/>
    </source>
</evidence>
<dbReference type="CDD" id="cd04657">
    <property type="entry name" value="Piwi_ago-like"/>
    <property type="match status" value="1"/>
</dbReference>
<feature type="region of interest" description="Disordered" evidence="1">
    <location>
        <begin position="199"/>
        <end position="229"/>
    </location>
</feature>
<dbReference type="SMART" id="SM01163">
    <property type="entry name" value="DUF1785"/>
    <property type="match status" value="1"/>
</dbReference>
<feature type="region of interest" description="Disordered" evidence="1">
    <location>
        <begin position="1"/>
        <end position="25"/>
    </location>
</feature>
<evidence type="ECO:0000256" key="1">
    <source>
        <dbReference type="SAM" id="MobiDB-lite"/>
    </source>
</evidence>
<dbReference type="InterPro" id="IPR036085">
    <property type="entry name" value="PAZ_dom_sf"/>
</dbReference>
<organism evidence="4 5">
    <name type="scientific">Oedothorax gibbosus</name>
    <dbReference type="NCBI Taxonomy" id="931172"/>
    <lineage>
        <taxon>Eukaryota</taxon>
        <taxon>Metazoa</taxon>
        <taxon>Ecdysozoa</taxon>
        <taxon>Arthropoda</taxon>
        <taxon>Chelicerata</taxon>
        <taxon>Arachnida</taxon>
        <taxon>Araneae</taxon>
        <taxon>Araneomorphae</taxon>
        <taxon>Entelegynae</taxon>
        <taxon>Araneoidea</taxon>
        <taxon>Linyphiidae</taxon>
        <taxon>Erigoninae</taxon>
        <taxon>Oedothorax</taxon>
    </lineage>
</organism>
<dbReference type="PANTHER" id="PTHR22891">
    <property type="entry name" value="EUKARYOTIC TRANSLATION INITIATION FACTOR 2C"/>
    <property type="match status" value="1"/>
</dbReference>
<keyword evidence="5" id="KW-1185">Reference proteome</keyword>
<name>A0AAV6V390_9ARAC</name>
<dbReference type="InterPro" id="IPR045246">
    <property type="entry name" value="Piwi_ago-like"/>
</dbReference>
<feature type="domain" description="PAZ" evidence="2">
    <location>
        <begin position="527"/>
        <end position="638"/>
    </location>
</feature>
<dbReference type="InterPro" id="IPR032474">
    <property type="entry name" value="Argonaute_N"/>
</dbReference>